<sequence length="253" mass="28684">MMFRSIQKIISSSTDRFGIKRFLGPRRAPLWARALSEPQQRFGRAHQWALTGPHDEFGRAPLWAGLQHGFCRFGSQATPPYSPPEVLKTVMWWDVDSCPLPPTYDARYLGPNIRQALERMNFKGHLTIHAFGNTNLVDESKLLQLSSTGIYLHHIPRGNKESAHKKIIVDLMSYALDNGMDTNIMLVSGHRDYSDCLPKLAARRFTVLLAQPEEHATKSSIFAAKYVWIWSRLLAGEGALTETEMSELYSKAK</sequence>
<reference evidence="2" key="1">
    <citation type="journal article" date="2014" name="Nat. Commun.">
        <title>The emerging biofuel crop Camelina sativa retains a highly undifferentiated hexaploid genome structure.</title>
        <authorList>
            <person name="Kagale S."/>
            <person name="Koh C."/>
            <person name="Nixon J."/>
            <person name="Bollina V."/>
            <person name="Clarke W.E."/>
            <person name="Tuteja R."/>
            <person name="Spillane C."/>
            <person name="Robinson S.J."/>
            <person name="Links M.G."/>
            <person name="Clarke C."/>
            <person name="Higgins E.E."/>
            <person name="Huebert T."/>
            <person name="Sharpe A.G."/>
            <person name="Parkin I.A."/>
        </authorList>
    </citation>
    <scope>NUCLEOTIDE SEQUENCE [LARGE SCALE GENOMIC DNA]</scope>
    <source>
        <strain evidence="2">cv. DH55</strain>
    </source>
</reference>
<proteinExistence type="predicted"/>
<reference evidence="3" key="2">
    <citation type="submission" date="2025-08" db="UniProtKB">
        <authorList>
            <consortium name="RefSeq"/>
        </authorList>
    </citation>
    <scope>IDENTIFICATION</scope>
    <source>
        <tissue evidence="3">Leaf</tissue>
    </source>
</reference>
<accession>A0ABM0Z9Q2</accession>
<dbReference type="RefSeq" id="XP_010512430.1">
    <property type="nucleotide sequence ID" value="XM_010514128.2"/>
</dbReference>
<dbReference type="GeneID" id="104788379"/>
<dbReference type="PANTHER" id="PTHR14379">
    <property type="entry name" value="LIMKAIN B LKAP"/>
    <property type="match status" value="1"/>
</dbReference>
<dbReference type="InterPro" id="IPR021139">
    <property type="entry name" value="NYN"/>
</dbReference>
<organism evidence="2 3">
    <name type="scientific">Camelina sativa</name>
    <name type="common">False flax</name>
    <name type="synonym">Myagrum sativum</name>
    <dbReference type="NCBI Taxonomy" id="90675"/>
    <lineage>
        <taxon>Eukaryota</taxon>
        <taxon>Viridiplantae</taxon>
        <taxon>Streptophyta</taxon>
        <taxon>Embryophyta</taxon>
        <taxon>Tracheophyta</taxon>
        <taxon>Spermatophyta</taxon>
        <taxon>Magnoliopsida</taxon>
        <taxon>eudicotyledons</taxon>
        <taxon>Gunneridae</taxon>
        <taxon>Pentapetalae</taxon>
        <taxon>rosids</taxon>
        <taxon>malvids</taxon>
        <taxon>Brassicales</taxon>
        <taxon>Brassicaceae</taxon>
        <taxon>Camelineae</taxon>
        <taxon>Camelina</taxon>
    </lineage>
</organism>
<feature type="domain" description="NYN" evidence="1">
    <location>
        <begin position="88"/>
        <end position="226"/>
    </location>
</feature>
<name>A0ABM0Z9Q2_CAMSA</name>
<dbReference type="InterPro" id="IPR024768">
    <property type="entry name" value="Marf1"/>
</dbReference>
<evidence type="ECO:0000313" key="3">
    <source>
        <dbReference type="RefSeq" id="XP_010512430.1"/>
    </source>
</evidence>
<dbReference type="Proteomes" id="UP000694864">
    <property type="component" value="Chromosome 5"/>
</dbReference>
<evidence type="ECO:0000313" key="2">
    <source>
        <dbReference type="Proteomes" id="UP000694864"/>
    </source>
</evidence>
<dbReference type="CDD" id="cd10910">
    <property type="entry name" value="PIN_limkain_b1_N_like"/>
    <property type="match status" value="1"/>
</dbReference>
<dbReference type="Pfam" id="PF01936">
    <property type="entry name" value="NYN"/>
    <property type="match status" value="1"/>
</dbReference>
<dbReference type="PANTHER" id="PTHR14379:SF90">
    <property type="entry name" value="EMB|CAB71880.1-RELATED"/>
    <property type="match status" value="1"/>
</dbReference>
<keyword evidence="2" id="KW-1185">Reference proteome</keyword>
<gene>
    <name evidence="3" type="primary">LOC104788379</name>
</gene>
<evidence type="ECO:0000259" key="1">
    <source>
        <dbReference type="Pfam" id="PF01936"/>
    </source>
</evidence>
<protein>
    <submittedName>
        <fullName evidence="3">Uncharacterized protein LOC104788379</fullName>
    </submittedName>
</protein>